<dbReference type="EMBL" id="UINC01001039">
    <property type="protein sequence ID" value="SUZ68516.1"/>
    <property type="molecule type" value="Genomic_DNA"/>
</dbReference>
<dbReference type="Pfam" id="PF00296">
    <property type="entry name" value="Bac_luciferase"/>
    <property type="match status" value="1"/>
</dbReference>
<feature type="domain" description="Luciferase-like" evidence="4">
    <location>
        <begin position="6"/>
        <end position="304"/>
    </location>
</feature>
<dbReference type="PANTHER" id="PTHR30137:SF16">
    <property type="entry name" value="BLL0895 PROTEIN"/>
    <property type="match status" value="1"/>
</dbReference>
<dbReference type="Gene3D" id="3.20.20.30">
    <property type="entry name" value="Luciferase-like domain"/>
    <property type="match status" value="1"/>
</dbReference>
<accession>A0A381PNB5</accession>
<keyword evidence="2" id="KW-0560">Oxidoreductase</keyword>
<dbReference type="GO" id="GO:0005829">
    <property type="term" value="C:cytosol"/>
    <property type="evidence" value="ECO:0007669"/>
    <property type="project" value="TreeGrafter"/>
</dbReference>
<evidence type="ECO:0000256" key="3">
    <source>
        <dbReference type="ARBA" id="ARBA00023033"/>
    </source>
</evidence>
<reference evidence="5" key="1">
    <citation type="submission" date="2018-05" db="EMBL/GenBank/DDBJ databases">
        <authorList>
            <person name="Lanie J.A."/>
            <person name="Ng W.-L."/>
            <person name="Kazmierczak K.M."/>
            <person name="Andrzejewski T.M."/>
            <person name="Davidsen T.M."/>
            <person name="Wayne K.J."/>
            <person name="Tettelin H."/>
            <person name="Glass J.I."/>
            <person name="Rusch D."/>
            <person name="Podicherti R."/>
            <person name="Tsui H.-C.T."/>
            <person name="Winkler M.E."/>
        </authorList>
    </citation>
    <scope>NUCLEOTIDE SEQUENCE</scope>
</reference>
<evidence type="ECO:0000259" key="4">
    <source>
        <dbReference type="Pfam" id="PF00296"/>
    </source>
</evidence>
<organism evidence="5">
    <name type="scientific">marine metagenome</name>
    <dbReference type="NCBI Taxonomy" id="408172"/>
    <lineage>
        <taxon>unclassified sequences</taxon>
        <taxon>metagenomes</taxon>
        <taxon>ecological metagenomes</taxon>
    </lineage>
</organism>
<dbReference type="InterPro" id="IPR050766">
    <property type="entry name" value="Bact_Lucif_Oxidored"/>
</dbReference>
<name>A0A381PNB5_9ZZZZ</name>
<evidence type="ECO:0000313" key="5">
    <source>
        <dbReference type="EMBL" id="SUZ68516.1"/>
    </source>
</evidence>
<keyword evidence="3" id="KW-0503">Monooxygenase</keyword>
<evidence type="ECO:0000256" key="1">
    <source>
        <dbReference type="ARBA" id="ARBA00022630"/>
    </source>
</evidence>
<dbReference type="PANTHER" id="PTHR30137">
    <property type="entry name" value="LUCIFERASE-LIKE MONOOXYGENASE"/>
    <property type="match status" value="1"/>
</dbReference>
<proteinExistence type="predicted"/>
<dbReference type="AlphaFoldDB" id="A0A381PNB5"/>
<feature type="non-terminal residue" evidence="5">
    <location>
        <position position="1"/>
    </location>
</feature>
<feature type="non-terminal residue" evidence="5">
    <location>
        <position position="332"/>
    </location>
</feature>
<evidence type="ECO:0000256" key="2">
    <source>
        <dbReference type="ARBA" id="ARBA00023002"/>
    </source>
</evidence>
<dbReference type="GO" id="GO:0016705">
    <property type="term" value="F:oxidoreductase activity, acting on paired donors, with incorporation or reduction of molecular oxygen"/>
    <property type="evidence" value="ECO:0007669"/>
    <property type="project" value="InterPro"/>
</dbReference>
<dbReference type="GO" id="GO:0004497">
    <property type="term" value="F:monooxygenase activity"/>
    <property type="evidence" value="ECO:0007669"/>
    <property type="project" value="UniProtKB-KW"/>
</dbReference>
<sequence>LFDQLENDGSTSIAESYQYHLELAERADQAGFTHWFKSEHHHSPLDIAPSINVFLSAVIQRTKRIKVASLVHLLPFYEPMRLYEELCMLDHLSEGRLEIGFGKGVSPAEQLLWGVPSEEAAARTEESLDFVLSAMRLAATEGLGCLFSYQGKYWSSVERPLEIGPYQTPHPPLWRPGTLSTAAQLGASTILPGPISVIPGQVESYLREADGRKAGGHTPLLSTLRRVVLAPTDEEAIAIGERAWQRFDGNLTKLMRKYDLWPPILVPSFLGDVDMAHGTESLIAGSPSRVREYFEKLGEESGLDHVTISPAWGDITGDEALRTMDLFVEQVA</sequence>
<protein>
    <recommendedName>
        <fullName evidence="4">Luciferase-like domain-containing protein</fullName>
    </recommendedName>
</protein>
<dbReference type="InterPro" id="IPR011251">
    <property type="entry name" value="Luciferase-like_dom"/>
</dbReference>
<dbReference type="InterPro" id="IPR036661">
    <property type="entry name" value="Luciferase-like_sf"/>
</dbReference>
<dbReference type="SUPFAM" id="SSF51679">
    <property type="entry name" value="Bacterial luciferase-like"/>
    <property type="match status" value="1"/>
</dbReference>
<keyword evidence="1" id="KW-0285">Flavoprotein</keyword>
<gene>
    <name evidence="5" type="ORF">METZ01_LOCUS21370</name>
</gene>